<organism evidence="1 2">
    <name type="scientific">Hibiscus sabdariffa</name>
    <name type="common">roselle</name>
    <dbReference type="NCBI Taxonomy" id="183260"/>
    <lineage>
        <taxon>Eukaryota</taxon>
        <taxon>Viridiplantae</taxon>
        <taxon>Streptophyta</taxon>
        <taxon>Embryophyta</taxon>
        <taxon>Tracheophyta</taxon>
        <taxon>Spermatophyta</taxon>
        <taxon>Magnoliopsida</taxon>
        <taxon>eudicotyledons</taxon>
        <taxon>Gunneridae</taxon>
        <taxon>Pentapetalae</taxon>
        <taxon>rosids</taxon>
        <taxon>malvids</taxon>
        <taxon>Malvales</taxon>
        <taxon>Malvaceae</taxon>
        <taxon>Malvoideae</taxon>
        <taxon>Hibiscus</taxon>
    </lineage>
</organism>
<gene>
    <name evidence="1" type="ORF">V6N11_044393</name>
</gene>
<reference evidence="1 2" key="1">
    <citation type="journal article" date="2024" name="G3 (Bethesda)">
        <title>Genome assembly of Hibiscus sabdariffa L. provides insights into metabolisms of medicinal natural products.</title>
        <authorList>
            <person name="Kim T."/>
        </authorList>
    </citation>
    <scope>NUCLEOTIDE SEQUENCE [LARGE SCALE GENOMIC DNA]</scope>
    <source>
        <strain evidence="1">TK-2024</strain>
        <tissue evidence="1">Old leaves</tissue>
    </source>
</reference>
<dbReference type="EMBL" id="JBBPBN010000023">
    <property type="protein sequence ID" value="KAK9011546.1"/>
    <property type="molecule type" value="Genomic_DNA"/>
</dbReference>
<name>A0ABR2RF19_9ROSI</name>
<proteinExistence type="predicted"/>
<dbReference type="Proteomes" id="UP001396334">
    <property type="component" value="Unassembled WGS sequence"/>
</dbReference>
<sequence length="145" mass="16868">MVVFDEEMVQILTWNIRDLISDAKKRSIQDVLCQYCCEMVLIQKTKLEVSSFLVCKIWFLNCLLEKHVNVRTMELEWSCISREIVAGNMMDKLRVMKQFLRVWNKDVFGSVDERIEATSMLHEECNTQVGCGEGLDACNKDGCKF</sequence>
<evidence type="ECO:0000313" key="2">
    <source>
        <dbReference type="Proteomes" id="UP001396334"/>
    </source>
</evidence>
<accession>A0ABR2RF19</accession>
<keyword evidence="2" id="KW-1185">Reference proteome</keyword>
<comment type="caution">
    <text evidence="1">The sequence shown here is derived from an EMBL/GenBank/DDBJ whole genome shotgun (WGS) entry which is preliminary data.</text>
</comment>
<evidence type="ECO:0000313" key="1">
    <source>
        <dbReference type="EMBL" id="KAK9011546.1"/>
    </source>
</evidence>
<protein>
    <submittedName>
        <fullName evidence="1">Uncharacterized protein</fullName>
    </submittedName>
</protein>